<comment type="similarity">
    <text evidence="1">Belongs to the 4-hydroxybenzoyl-CoA thioesterase family.</text>
</comment>
<evidence type="ECO:0000256" key="2">
    <source>
        <dbReference type="ARBA" id="ARBA00022801"/>
    </source>
</evidence>
<organism evidence="3 4">
    <name type="scientific">Seongchinamella unica</name>
    <dbReference type="NCBI Taxonomy" id="2547392"/>
    <lineage>
        <taxon>Bacteria</taxon>
        <taxon>Pseudomonadati</taxon>
        <taxon>Pseudomonadota</taxon>
        <taxon>Gammaproteobacteria</taxon>
        <taxon>Cellvibrionales</taxon>
        <taxon>Halieaceae</taxon>
        <taxon>Seongchinamella</taxon>
    </lineage>
</organism>
<evidence type="ECO:0000313" key="3">
    <source>
        <dbReference type="EMBL" id="TDG12696.1"/>
    </source>
</evidence>
<dbReference type="AlphaFoldDB" id="A0A4R5LQK7"/>
<name>A0A4R5LQK7_9GAMM</name>
<dbReference type="GO" id="GO:0047617">
    <property type="term" value="F:fatty acyl-CoA hydrolase activity"/>
    <property type="evidence" value="ECO:0007669"/>
    <property type="project" value="TreeGrafter"/>
</dbReference>
<accession>A0A4R5LQK7</accession>
<comment type="caution">
    <text evidence="3">The sequence shown here is derived from an EMBL/GenBank/DDBJ whole genome shotgun (WGS) entry which is preliminary data.</text>
</comment>
<dbReference type="FunFam" id="3.10.129.10:FF:000004">
    <property type="entry name" value="Tol-pal system-associated acyl-CoA thioesterase"/>
    <property type="match status" value="1"/>
</dbReference>
<dbReference type="InterPro" id="IPR006684">
    <property type="entry name" value="YbgC/YbaW"/>
</dbReference>
<dbReference type="Proteomes" id="UP000295554">
    <property type="component" value="Unassembled WGS sequence"/>
</dbReference>
<dbReference type="PANTHER" id="PTHR31793:SF37">
    <property type="entry name" value="ACYL-COA THIOESTER HYDROLASE YBGC"/>
    <property type="match status" value="1"/>
</dbReference>
<dbReference type="Gene3D" id="3.10.129.10">
    <property type="entry name" value="Hotdog Thioesterase"/>
    <property type="match status" value="1"/>
</dbReference>
<dbReference type="PIRSF" id="PIRSF003230">
    <property type="entry name" value="YbgC"/>
    <property type="match status" value="1"/>
</dbReference>
<dbReference type="Pfam" id="PF13279">
    <property type="entry name" value="4HBT_2"/>
    <property type="match status" value="1"/>
</dbReference>
<dbReference type="EMBL" id="SMSE01000003">
    <property type="protein sequence ID" value="TDG12696.1"/>
    <property type="molecule type" value="Genomic_DNA"/>
</dbReference>
<gene>
    <name evidence="3" type="primary">ybgC</name>
    <name evidence="3" type="ORF">E2F43_14050</name>
</gene>
<keyword evidence="4" id="KW-1185">Reference proteome</keyword>
<keyword evidence="2" id="KW-0378">Hydrolase</keyword>
<proteinExistence type="inferred from homology"/>
<dbReference type="PANTHER" id="PTHR31793">
    <property type="entry name" value="4-HYDROXYBENZOYL-COA THIOESTERASE FAMILY MEMBER"/>
    <property type="match status" value="1"/>
</dbReference>
<dbReference type="NCBIfam" id="TIGR02799">
    <property type="entry name" value="thio_ybgC"/>
    <property type="match status" value="1"/>
</dbReference>
<sequence length="135" mass="15354">MAAEEFSLPLRVYIEDTDAGGIVYYVNYLKFMERARTEYMRNLGYGKDYIFNHDLMFVVRDAAIRYLAPAYLDDQLQATARILALGGASIRFAQTVRRAGQDLAAGELTIACVDRSGVKPRRIPRDMRDRLLPAQ</sequence>
<reference evidence="3 4" key="1">
    <citation type="submission" date="2019-03" db="EMBL/GenBank/DDBJ databases">
        <title>Seongchinamella monodicae gen. nov., sp. nov., a novel member of the Gammaproteobacteria isolated from a tidal mudflat of beach.</title>
        <authorList>
            <person name="Yang H.G."/>
            <person name="Kang J.W."/>
            <person name="Lee S.D."/>
        </authorList>
    </citation>
    <scope>NUCLEOTIDE SEQUENCE [LARGE SCALE GENOMIC DNA]</scope>
    <source>
        <strain evidence="3 4">GH4-78</strain>
    </source>
</reference>
<dbReference type="InterPro" id="IPR050563">
    <property type="entry name" value="4-hydroxybenzoyl-CoA_TE"/>
</dbReference>
<dbReference type="OrthoDB" id="9808429at2"/>
<dbReference type="CDD" id="cd00586">
    <property type="entry name" value="4HBT"/>
    <property type="match status" value="1"/>
</dbReference>
<dbReference type="NCBIfam" id="TIGR00051">
    <property type="entry name" value="YbgC/FadM family acyl-CoA thioesterase"/>
    <property type="match status" value="1"/>
</dbReference>
<evidence type="ECO:0000313" key="4">
    <source>
        <dbReference type="Proteomes" id="UP000295554"/>
    </source>
</evidence>
<dbReference type="InterPro" id="IPR014166">
    <property type="entry name" value="Tol-Pal_acyl-CoA_thioesterase"/>
</dbReference>
<evidence type="ECO:0000256" key="1">
    <source>
        <dbReference type="ARBA" id="ARBA00005953"/>
    </source>
</evidence>
<dbReference type="InterPro" id="IPR029069">
    <property type="entry name" value="HotDog_dom_sf"/>
</dbReference>
<dbReference type="RefSeq" id="WP_133213730.1">
    <property type="nucleotide sequence ID" value="NZ_SMSE01000003.1"/>
</dbReference>
<protein>
    <submittedName>
        <fullName evidence="3">Tol-pal system-associated acyl-CoA thioesterase</fullName>
    </submittedName>
</protein>
<dbReference type="SUPFAM" id="SSF54637">
    <property type="entry name" value="Thioesterase/thiol ester dehydrase-isomerase"/>
    <property type="match status" value="1"/>
</dbReference>